<dbReference type="AlphaFoldDB" id="A0A9W4CQT8"/>
<dbReference type="SUPFAM" id="SSF82771">
    <property type="entry name" value="GIY-YIG endonuclease"/>
    <property type="match status" value="1"/>
</dbReference>
<dbReference type="PANTHER" id="PTHR30562:SF1">
    <property type="entry name" value="UVRABC SYSTEM PROTEIN C"/>
    <property type="match status" value="1"/>
</dbReference>
<dbReference type="InterPro" id="IPR000305">
    <property type="entry name" value="GIY-YIG_endonuc"/>
</dbReference>
<keyword evidence="1" id="KW-0175">Coiled coil</keyword>
<dbReference type="CDD" id="cd00719">
    <property type="entry name" value="GIY-YIG_SF"/>
    <property type="match status" value="1"/>
</dbReference>
<dbReference type="Pfam" id="PF01541">
    <property type="entry name" value="GIY-YIG"/>
    <property type="match status" value="1"/>
</dbReference>
<evidence type="ECO:0000313" key="4">
    <source>
        <dbReference type="Proteomes" id="UP001153719"/>
    </source>
</evidence>
<keyword evidence="4" id="KW-1185">Reference proteome</keyword>
<accession>A0A9W4CQT8</accession>
<dbReference type="RefSeq" id="WP_254174486.1">
    <property type="nucleotide sequence ID" value="NZ_LR882967.1"/>
</dbReference>
<dbReference type="SMART" id="SM00465">
    <property type="entry name" value="GIYc"/>
    <property type="match status" value="1"/>
</dbReference>
<feature type="coiled-coil region" evidence="1">
    <location>
        <begin position="298"/>
        <end position="325"/>
    </location>
</feature>
<dbReference type="PANTHER" id="PTHR30562">
    <property type="entry name" value="UVRC/OXIDOREDUCTASE"/>
    <property type="match status" value="1"/>
</dbReference>
<dbReference type="Gene3D" id="3.40.1440.10">
    <property type="entry name" value="GIY-YIG endonuclease"/>
    <property type="match status" value="1"/>
</dbReference>
<proteinExistence type="predicted"/>
<dbReference type="EMBL" id="LR882967">
    <property type="protein sequence ID" value="CAD5974068.1"/>
    <property type="molecule type" value="Genomic_DNA"/>
</dbReference>
<gene>
    <name evidence="3" type="ORF">NO713_04033</name>
</gene>
<evidence type="ECO:0000313" key="3">
    <source>
        <dbReference type="EMBL" id="CAD5974068.1"/>
    </source>
</evidence>
<organism evidence="3 4">
    <name type="scientific">Planktothrix pseudagardhii</name>
    <dbReference type="NCBI Taxonomy" id="132604"/>
    <lineage>
        <taxon>Bacteria</taxon>
        <taxon>Bacillati</taxon>
        <taxon>Cyanobacteriota</taxon>
        <taxon>Cyanophyceae</taxon>
        <taxon>Oscillatoriophycideae</taxon>
        <taxon>Oscillatoriales</taxon>
        <taxon>Microcoleaceae</taxon>
        <taxon>Planktothrix</taxon>
    </lineage>
</organism>
<dbReference type="Proteomes" id="UP001153719">
    <property type="component" value="Chromosome"/>
</dbReference>
<reference evidence="3" key="1">
    <citation type="submission" date="2020-09" db="EMBL/GenBank/DDBJ databases">
        <authorList>
            <person name="Blom J."/>
        </authorList>
    </citation>
    <scope>NUCLEOTIDE SEQUENCE</scope>
    <source>
        <strain evidence="3">No.713</strain>
    </source>
</reference>
<protein>
    <submittedName>
        <fullName evidence="3">Excinuclease ABC C subunit domain protein</fullName>
    </submittedName>
</protein>
<dbReference type="GO" id="GO:0009380">
    <property type="term" value="C:excinuclease repair complex"/>
    <property type="evidence" value="ECO:0007669"/>
    <property type="project" value="TreeGrafter"/>
</dbReference>
<dbReference type="KEGG" id="ppsu:NO713_04033"/>
<dbReference type="InterPro" id="IPR035901">
    <property type="entry name" value="GIY-YIG_endonuc_sf"/>
</dbReference>
<dbReference type="InterPro" id="IPR050066">
    <property type="entry name" value="UvrABC_protein_C"/>
</dbReference>
<evidence type="ECO:0000256" key="1">
    <source>
        <dbReference type="SAM" id="Coils"/>
    </source>
</evidence>
<dbReference type="GO" id="GO:0006974">
    <property type="term" value="P:DNA damage response"/>
    <property type="evidence" value="ECO:0007669"/>
    <property type="project" value="TreeGrafter"/>
</dbReference>
<name>A0A9W4CQT8_9CYAN</name>
<dbReference type="PROSITE" id="PS50164">
    <property type="entry name" value="GIY_YIG"/>
    <property type="match status" value="1"/>
</dbReference>
<evidence type="ECO:0000259" key="2">
    <source>
        <dbReference type="PROSITE" id="PS50164"/>
    </source>
</evidence>
<sequence length="551" mass="63700">MNADTYILQLPHVLLKSKELLPEDSGIYYVIDENQLIWYIGKAKNLKTRWDGKTHHRILQLGSQKRKVFHIYYEKISPDQLTQVEKARIEKYKPQLNGSKVTKKTIRPAETLLRETLNALSEYMILIGIEPPRKDDPVYVEKCNKFEKNWRILKKVLPLPIIHLCIDKSSIYNNTEDSRATELAINKAFSSRKAYTNKWEFRKSGERTSIRLLVNGYAVEVYDISKEAITLITGYELTALAGIPVRAINQESLQAIQKYCGQSSYNIFKLNDDSEFSQLCNYPLKRLSSYQKDPIKILFNESINSRNINENIKQLEEEYKLKKRGIDSRSNQNKYDISDILAQRGIDLKCYSTHPYVKDYSHKRIYLYVKSFSANLYEPTGQKNYISENGEKVTTSIVHSIQGSKGSFRQGSDLNLFPYQNVYMLTSVEREAWLLFERYLSDFAKVTLSENDGYISRVYVSPRKCIKPAQVKISLGNQRTFIIPFGPSETIVKYDQVRQTMIESLKNCGLPDLKISFTLESVSQCPLNNNISSRPSISDRSDLVSDFVLEF</sequence>
<feature type="domain" description="GIY-YIG" evidence="2">
    <location>
        <begin position="23"/>
        <end position="98"/>
    </location>
</feature>